<dbReference type="InterPro" id="IPR015947">
    <property type="entry name" value="PUA-like_sf"/>
</dbReference>
<evidence type="ECO:0000313" key="1">
    <source>
        <dbReference type="EMBL" id="ORA76757.1"/>
    </source>
</evidence>
<dbReference type="Proteomes" id="UP000192713">
    <property type="component" value="Unassembled WGS sequence"/>
</dbReference>
<evidence type="ECO:0000313" key="2">
    <source>
        <dbReference type="Proteomes" id="UP000192713"/>
    </source>
</evidence>
<protein>
    <recommendedName>
        <fullName evidence="3">ASCH domain-containing protein</fullName>
    </recommendedName>
</protein>
<dbReference type="Gene3D" id="2.30.130.30">
    <property type="entry name" value="Hypothetical protein"/>
    <property type="match status" value="1"/>
</dbReference>
<dbReference type="SUPFAM" id="SSF88697">
    <property type="entry name" value="PUA domain-like"/>
    <property type="match status" value="1"/>
</dbReference>
<accession>A0A1X0DWL0</accession>
<sequence length="120" mass="12980">MVRDLYASPLLSGGEKAWEIRGRPTRIRGPVFIVKQGTGQAFGTVDLVRVLGPLDLDYLLAAPELPVTECAKFRRTGLPYDRTYACVCIGPRLFDRPVSSAPKGPLRGCVHPGLLSVTGS</sequence>
<comment type="caution">
    <text evidence="1">The sequence shown here is derived from an EMBL/GenBank/DDBJ whole genome shotgun (WGS) entry which is preliminary data.</text>
</comment>
<organism evidence="1 2">
    <name type="scientific">Mycolicibacter kumamotonensis</name>
    <dbReference type="NCBI Taxonomy" id="354243"/>
    <lineage>
        <taxon>Bacteria</taxon>
        <taxon>Bacillati</taxon>
        <taxon>Actinomycetota</taxon>
        <taxon>Actinomycetes</taxon>
        <taxon>Mycobacteriales</taxon>
        <taxon>Mycobacteriaceae</taxon>
        <taxon>Mycolicibacter</taxon>
    </lineage>
</organism>
<gene>
    <name evidence="1" type="ORF">BST28_20500</name>
</gene>
<evidence type="ECO:0008006" key="3">
    <source>
        <dbReference type="Google" id="ProtNLM"/>
    </source>
</evidence>
<name>A0A1X0DWL0_9MYCO</name>
<dbReference type="EMBL" id="MVHU01000044">
    <property type="protein sequence ID" value="ORA76757.1"/>
    <property type="molecule type" value="Genomic_DNA"/>
</dbReference>
<proteinExistence type="predicted"/>
<reference evidence="1 2" key="1">
    <citation type="submission" date="2017-02" db="EMBL/GenBank/DDBJ databases">
        <title>The new phylogeny of genus Mycobacterium.</title>
        <authorList>
            <person name="Tortoli E."/>
            <person name="Trovato A."/>
            <person name="Cirillo D.M."/>
        </authorList>
    </citation>
    <scope>NUCLEOTIDE SEQUENCE [LARGE SCALE GENOMIC DNA]</scope>
    <source>
        <strain evidence="1 2">DSM 45093</strain>
    </source>
</reference>
<dbReference type="AlphaFoldDB" id="A0A1X0DWL0"/>